<evidence type="ECO:0000256" key="1">
    <source>
        <dbReference type="SAM" id="MobiDB-lite"/>
    </source>
</evidence>
<dbReference type="AlphaFoldDB" id="A0A1X7TEU8"/>
<feature type="region of interest" description="Disordered" evidence="1">
    <location>
        <begin position="20"/>
        <end position="47"/>
    </location>
</feature>
<proteinExistence type="predicted"/>
<feature type="compositionally biased region" description="Acidic residues" evidence="1">
    <location>
        <begin position="33"/>
        <end position="44"/>
    </location>
</feature>
<organism evidence="2">
    <name type="scientific">Amphimedon queenslandica</name>
    <name type="common">Sponge</name>
    <dbReference type="NCBI Taxonomy" id="400682"/>
    <lineage>
        <taxon>Eukaryota</taxon>
        <taxon>Metazoa</taxon>
        <taxon>Porifera</taxon>
        <taxon>Demospongiae</taxon>
        <taxon>Heteroscleromorpha</taxon>
        <taxon>Haplosclerida</taxon>
        <taxon>Niphatidae</taxon>
        <taxon>Amphimedon</taxon>
    </lineage>
</organism>
<sequence length="94" mass="11076">MKEALKDWWEEPSDRVHKVQVEIEDNEDHKETEEEQDVEDEDASQDMTKDVKKVLDIRLITNNWSIYIILEKSIDESKEDNAILSDKSPFVDAL</sequence>
<protein>
    <submittedName>
        <fullName evidence="2">Uncharacterized protein</fullName>
    </submittedName>
</protein>
<name>A0A1X7TEU8_AMPQE</name>
<reference evidence="2" key="1">
    <citation type="submission" date="2017-05" db="UniProtKB">
        <authorList>
            <consortium name="EnsemblMetazoa"/>
        </authorList>
    </citation>
    <scope>IDENTIFICATION</scope>
</reference>
<dbReference type="EnsemblMetazoa" id="Aqu2.1.13023_001">
    <property type="protein sequence ID" value="Aqu2.1.13023_001"/>
    <property type="gene ID" value="Aqu2.1.13023"/>
</dbReference>
<evidence type="ECO:0000313" key="2">
    <source>
        <dbReference type="EnsemblMetazoa" id="Aqu2.1.13023_001"/>
    </source>
</evidence>
<dbReference type="InParanoid" id="A0A1X7TEU8"/>
<accession>A0A1X7TEU8</accession>
<feature type="compositionally biased region" description="Basic and acidic residues" evidence="1">
    <location>
        <begin position="20"/>
        <end position="32"/>
    </location>
</feature>